<evidence type="ECO:0000313" key="2">
    <source>
        <dbReference type="EMBL" id="MFD0912572.1"/>
    </source>
</evidence>
<name>A0ABW3F2D5_9PROT</name>
<dbReference type="PANTHER" id="PTHR46401">
    <property type="entry name" value="GLYCOSYLTRANSFERASE WBBK-RELATED"/>
    <property type="match status" value="1"/>
</dbReference>
<protein>
    <submittedName>
        <fullName evidence="2">Glycosyltransferase</fullName>
    </submittedName>
</protein>
<comment type="caution">
    <text evidence="2">The sequence shown here is derived from an EMBL/GenBank/DDBJ whole genome shotgun (WGS) entry which is preliminary data.</text>
</comment>
<evidence type="ECO:0000313" key="3">
    <source>
        <dbReference type="Proteomes" id="UP001597128"/>
    </source>
</evidence>
<dbReference type="Pfam" id="PF13692">
    <property type="entry name" value="Glyco_trans_1_4"/>
    <property type="match status" value="1"/>
</dbReference>
<keyword evidence="3" id="KW-1185">Reference proteome</keyword>
<evidence type="ECO:0000256" key="1">
    <source>
        <dbReference type="ARBA" id="ARBA00022679"/>
    </source>
</evidence>
<gene>
    <name evidence="2" type="ORF">ACFQ1Z_03330</name>
</gene>
<proteinExistence type="predicted"/>
<sequence>MKKVVFVFEDLPVENGNGFSTYNRAFISCVNHEEYSISLIITGSNHQGYIYNPQQVLNCKVSSIKVINALLSTTQFCIPSIKGVLKLFYRKFLKGRVSVGDDKLVKIGRWLTSGERASVANEIKKIKPDVVFVDTIFRSFDFTTLAPDCKTVLIGHDVFFERCASMISNGLKPSPMITPELELGVISQYEDVIAITEHDGAIYQSHHIKNVHVLPSPISRRAFIPAKSKTKDLFYLGSRAHHNVNGLLWFLNNVWPSVLAADPQVTLYVVGSVCELIPKTFSNVKLLGMLDSFSEICDVSAVAINPVLSGSGMKIKTLDYLANGLPCITTELGAEGFRMGSENGPILIANNAEDFSKVLLSLIHDGERLSLLSTEALKLADHFSFDGFKERLGKIL</sequence>
<dbReference type="Gene3D" id="3.40.50.2000">
    <property type="entry name" value="Glycogen Phosphorylase B"/>
    <property type="match status" value="1"/>
</dbReference>
<dbReference type="RefSeq" id="WP_379055631.1">
    <property type="nucleotide sequence ID" value="NZ_JBHTKB010000001.1"/>
</dbReference>
<keyword evidence="1" id="KW-0808">Transferase</keyword>
<dbReference type="PANTHER" id="PTHR46401:SF2">
    <property type="entry name" value="GLYCOSYLTRANSFERASE WBBK-RELATED"/>
    <property type="match status" value="1"/>
</dbReference>
<dbReference type="EMBL" id="JBHTKB010000001">
    <property type="protein sequence ID" value="MFD0912572.1"/>
    <property type="molecule type" value="Genomic_DNA"/>
</dbReference>
<accession>A0ABW3F2D5</accession>
<dbReference type="SUPFAM" id="SSF53756">
    <property type="entry name" value="UDP-Glycosyltransferase/glycogen phosphorylase"/>
    <property type="match status" value="1"/>
</dbReference>
<organism evidence="2 3">
    <name type="scientific">Methylophilus luteus</name>
    <dbReference type="NCBI Taxonomy" id="640108"/>
    <lineage>
        <taxon>Bacteria</taxon>
        <taxon>Pseudomonadati</taxon>
        <taxon>Pseudomonadota</taxon>
        <taxon>Betaproteobacteria</taxon>
        <taxon>Nitrosomonadales</taxon>
        <taxon>Methylophilaceae</taxon>
        <taxon>Methylophilus</taxon>
    </lineage>
</organism>
<dbReference type="Proteomes" id="UP001597128">
    <property type="component" value="Unassembled WGS sequence"/>
</dbReference>
<reference evidence="3" key="1">
    <citation type="journal article" date="2019" name="Int. J. Syst. Evol. Microbiol.">
        <title>The Global Catalogue of Microorganisms (GCM) 10K type strain sequencing project: providing services to taxonomists for standard genome sequencing and annotation.</title>
        <authorList>
            <consortium name="The Broad Institute Genomics Platform"/>
            <consortium name="The Broad Institute Genome Sequencing Center for Infectious Disease"/>
            <person name="Wu L."/>
            <person name="Ma J."/>
        </authorList>
    </citation>
    <scope>NUCLEOTIDE SEQUENCE [LARGE SCALE GENOMIC DNA]</scope>
    <source>
        <strain evidence="3">CCUG 58412</strain>
    </source>
</reference>